<gene>
    <name evidence="2" type="ORF">PRZ48_000649</name>
</gene>
<evidence type="ECO:0000313" key="2">
    <source>
        <dbReference type="EMBL" id="KAK4506916.1"/>
    </source>
</evidence>
<comment type="caution">
    <text evidence="2">The sequence shown here is derived from an EMBL/GenBank/DDBJ whole genome shotgun (WGS) entry which is preliminary data.</text>
</comment>
<feature type="compositionally biased region" description="Basic and acidic residues" evidence="1">
    <location>
        <begin position="80"/>
        <end position="114"/>
    </location>
</feature>
<organism evidence="2 3">
    <name type="scientific">Zasmidium cellare</name>
    <name type="common">Wine cellar mold</name>
    <name type="synonym">Racodium cellare</name>
    <dbReference type="NCBI Taxonomy" id="395010"/>
    <lineage>
        <taxon>Eukaryota</taxon>
        <taxon>Fungi</taxon>
        <taxon>Dikarya</taxon>
        <taxon>Ascomycota</taxon>
        <taxon>Pezizomycotina</taxon>
        <taxon>Dothideomycetes</taxon>
        <taxon>Dothideomycetidae</taxon>
        <taxon>Mycosphaerellales</taxon>
        <taxon>Mycosphaerellaceae</taxon>
        <taxon>Zasmidium</taxon>
    </lineage>
</organism>
<feature type="region of interest" description="Disordered" evidence="1">
    <location>
        <begin position="1"/>
        <end position="114"/>
    </location>
</feature>
<keyword evidence="3" id="KW-1185">Reference proteome</keyword>
<name>A0ABR0F0M9_ZASCE</name>
<accession>A0ABR0F0M9</accession>
<feature type="compositionally biased region" description="Low complexity" evidence="1">
    <location>
        <begin position="8"/>
        <end position="21"/>
    </location>
</feature>
<proteinExistence type="predicted"/>
<feature type="compositionally biased region" description="Basic and acidic residues" evidence="1">
    <location>
        <begin position="58"/>
        <end position="67"/>
    </location>
</feature>
<evidence type="ECO:0000313" key="3">
    <source>
        <dbReference type="Proteomes" id="UP001305779"/>
    </source>
</evidence>
<sequence length="114" mass="12563">MSSNRTTFSSSSSFSFSSSSSNQDGQTSGQRSMHQTYSDNSGTTVKSASQNMGQPVVTEERRYDPQGRELLSGPGGGDSGSRRIEDVTDEDQARRDREYEERMEDEYAKREGGA</sequence>
<protein>
    <submittedName>
        <fullName evidence="2">Uncharacterized protein</fullName>
    </submittedName>
</protein>
<dbReference type="EMBL" id="JAXOVC010000001">
    <property type="protein sequence ID" value="KAK4506916.1"/>
    <property type="molecule type" value="Genomic_DNA"/>
</dbReference>
<reference evidence="2 3" key="1">
    <citation type="journal article" date="2023" name="G3 (Bethesda)">
        <title>A chromosome-level genome assembly of Zasmidium syzygii isolated from banana leaves.</title>
        <authorList>
            <person name="van Westerhoven A.C."/>
            <person name="Mehrabi R."/>
            <person name="Talebi R."/>
            <person name="Steentjes M.B.F."/>
            <person name="Corcolon B."/>
            <person name="Chong P.A."/>
            <person name="Kema G.H.J."/>
            <person name="Seidl M.F."/>
        </authorList>
    </citation>
    <scope>NUCLEOTIDE SEQUENCE [LARGE SCALE GENOMIC DNA]</scope>
    <source>
        <strain evidence="2 3">P124</strain>
    </source>
</reference>
<feature type="compositionally biased region" description="Polar residues" evidence="1">
    <location>
        <begin position="22"/>
        <end position="53"/>
    </location>
</feature>
<dbReference type="Proteomes" id="UP001305779">
    <property type="component" value="Unassembled WGS sequence"/>
</dbReference>
<evidence type="ECO:0000256" key="1">
    <source>
        <dbReference type="SAM" id="MobiDB-lite"/>
    </source>
</evidence>